<evidence type="ECO:0000313" key="6">
    <source>
        <dbReference type="Proteomes" id="UP001464923"/>
    </source>
</evidence>
<feature type="domain" description="HTH lacI-type" evidence="4">
    <location>
        <begin position="13"/>
        <end position="56"/>
    </location>
</feature>
<evidence type="ECO:0000256" key="2">
    <source>
        <dbReference type="ARBA" id="ARBA00023125"/>
    </source>
</evidence>
<dbReference type="InterPro" id="IPR046335">
    <property type="entry name" value="LacI/GalR-like_sensor"/>
</dbReference>
<dbReference type="InterPro" id="IPR028082">
    <property type="entry name" value="Peripla_BP_I"/>
</dbReference>
<dbReference type="EMBL" id="JBEDNP010000009">
    <property type="protein sequence ID" value="MEQ3540529.1"/>
    <property type="molecule type" value="Genomic_DNA"/>
</dbReference>
<dbReference type="SUPFAM" id="SSF47413">
    <property type="entry name" value="lambda repressor-like DNA-binding domains"/>
    <property type="match status" value="1"/>
</dbReference>
<dbReference type="PANTHER" id="PTHR30146:SF155">
    <property type="entry name" value="ALANINE RACEMASE"/>
    <property type="match status" value="1"/>
</dbReference>
<organism evidence="5 6">
    <name type="scientific">Pseudonocardia tropica</name>
    <dbReference type="NCBI Taxonomy" id="681289"/>
    <lineage>
        <taxon>Bacteria</taxon>
        <taxon>Bacillati</taxon>
        <taxon>Actinomycetota</taxon>
        <taxon>Actinomycetes</taxon>
        <taxon>Pseudonocardiales</taxon>
        <taxon>Pseudonocardiaceae</taxon>
        <taxon>Pseudonocardia</taxon>
    </lineage>
</organism>
<dbReference type="InterPro" id="IPR000843">
    <property type="entry name" value="HTH_LacI"/>
</dbReference>
<dbReference type="PANTHER" id="PTHR30146">
    <property type="entry name" value="LACI-RELATED TRANSCRIPTIONAL REPRESSOR"/>
    <property type="match status" value="1"/>
</dbReference>
<dbReference type="InterPro" id="IPR010982">
    <property type="entry name" value="Lambda_DNA-bd_dom_sf"/>
</dbReference>
<evidence type="ECO:0000313" key="5">
    <source>
        <dbReference type="EMBL" id="MEQ3540529.1"/>
    </source>
</evidence>
<dbReference type="CDD" id="cd06267">
    <property type="entry name" value="PBP1_LacI_sugar_binding-like"/>
    <property type="match status" value="1"/>
</dbReference>
<dbReference type="GO" id="GO:0003677">
    <property type="term" value="F:DNA binding"/>
    <property type="evidence" value="ECO:0007669"/>
    <property type="project" value="UniProtKB-KW"/>
</dbReference>
<dbReference type="CDD" id="cd01392">
    <property type="entry name" value="HTH_LacI"/>
    <property type="match status" value="1"/>
</dbReference>
<proteinExistence type="predicted"/>
<dbReference type="Pfam" id="PF00356">
    <property type="entry name" value="LacI"/>
    <property type="match status" value="1"/>
</dbReference>
<name>A0ABV1JX52_9PSEU</name>
<keyword evidence="2 5" id="KW-0238">DNA-binding</keyword>
<dbReference type="RefSeq" id="WP_345645965.1">
    <property type="nucleotide sequence ID" value="NZ_BAABLY010000039.1"/>
</dbReference>
<keyword evidence="3" id="KW-0804">Transcription</keyword>
<dbReference type="Pfam" id="PF13377">
    <property type="entry name" value="Peripla_BP_3"/>
    <property type="match status" value="1"/>
</dbReference>
<dbReference type="Gene3D" id="1.10.260.40">
    <property type="entry name" value="lambda repressor-like DNA-binding domains"/>
    <property type="match status" value="1"/>
</dbReference>
<keyword evidence="1" id="KW-0805">Transcription regulation</keyword>
<protein>
    <submittedName>
        <fullName evidence="5">LacI family DNA-binding transcriptional regulator</fullName>
    </submittedName>
</protein>
<accession>A0ABV1JX52</accession>
<evidence type="ECO:0000256" key="1">
    <source>
        <dbReference type="ARBA" id="ARBA00023015"/>
    </source>
</evidence>
<keyword evidence="6" id="KW-1185">Reference proteome</keyword>
<gene>
    <name evidence="5" type="ORF">WHI96_17055</name>
</gene>
<dbReference type="SMART" id="SM00354">
    <property type="entry name" value="HTH_LACI"/>
    <property type="match status" value="1"/>
</dbReference>
<evidence type="ECO:0000256" key="3">
    <source>
        <dbReference type="ARBA" id="ARBA00023163"/>
    </source>
</evidence>
<sequence length="342" mass="35293">MTDEPVREVVRRVGVRRVAELAGVSPATVSRALREGTPVSHDTRERVRRAAASLGYSVPVRPLTVAVLARFPTRWYFAEAVAGVEGVLSAAGHVTQLHNLGDPDARAHFFATLPVRGRADGLIVVASAIDTTEAAALDALGIPVVVLGGDMPGRPRIGIDDRAGARTAVRHLLGLGHRGVALVSFDPDEANGRATTTDRRDGWADAHAEAGRPRGPVVATGAGVTDGDAAAAELLFLPVMPTAVFAMSDELAVGVLRTLRRAGVAVPGQVSVVGFDDHDSAAVAELTTVAQPVRRQGELAARALLAALGGSVSGDVPGGVPGDVEVPTRLVVRATTAPPRVS</sequence>
<dbReference type="SUPFAM" id="SSF53822">
    <property type="entry name" value="Periplasmic binding protein-like I"/>
    <property type="match status" value="1"/>
</dbReference>
<dbReference type="PROSITE" id="PS50932">
    <property type="entry name" value="HTH_LACI_2"/>
    <property type="match status" value="1"/>
</dbReference>
<evidence type="ECO:0000259" key="4">
    <source>
        <dbReference type="PROSITE" id="PS50932"/>
    </source>
</evidence>
<dbReference type="Proteomes" id="UP001464923">
    <property type="component" value="Unassembled WGS sequence"/>
</dbReference>
<comment type="caution">
    <text evidence="5">The sequence shown here is derived from an EMBL/GenBank/DDBJ whole genome shotgun (WGS) entry which is preliminary data.</text>
</comment>
<dbReference type="Gene3D" id="3.40.50.2300">
    <property type="match status" value="2"/>
</dbReference>
<reference evidence="5 6" key="1">
    <citation type="submission" date="2024-03" db="EMBL/GenBank/DDBJ databases">
        <title>Draft genome sequence of Pseudonocardia tropica JCM 19149.</title>
        <authorList>
            <person name="Butdee W."/>
            <person name="Duangmal K."/>
        </authorList>
    </citation>
    <scope>NUCLEOTIDE SEQUENCE [LARGE SCALE GENOMIC DNA]</scope>
    <source>
        <strain evidence="5 6">JCM 19149</strain>
    </source>
</reference>